<evidence type="ECO:0000256" key="1">
    <source>
        <dbReference type="SAM" id="MobiDB-lite"/>
    </source>
</evidence>
<dbReference type="AlphaFoldDB" id="A0A8T0JFB8"/>
<dbReference type="GO" id="GO:0000815">
    <property type="term" value="C:ESCRT III complex"/>
    <property type="evidence" value="ECO:0007669"/>
    <property type="project" value="TreeGrafter"/>
</dbReference>
<organism evidence="2 3">
    <name type="scientific">Ceratodon purpureus</name>
    <name type="common">Fire moss</name>
    <name type="synonym">Dicranum purpureum</name>
    <dbReference type="NCBI Taxonomy" id="3225"/>
    <lineage>
        <taxon>Eukaryota</taxon>
        <taxon>Viridiplantae</taxon>
        <taxon>Streptophyta</taxon>
        <taxon>Embryophyta</taxon>
        <taxon>Bryophyta</taxon>
        <taxon>Bryophytina</taxon>
        <taxon>Bryopsida</taxon>
        <taxon>Dicranidae</taxon>
        <taxon>Pseudoditrichales</taxon>
        <taxon>Ditrichaceae</taxon>
        <taxon>Ceratodon</taxon>
    </lineage>
</organism>
<proteinExistence type="predicted"/>
<name>A0A8T0JFB8_CERPU</name>
<dbReference type="Proteomes" id="UP000822688">
    <property type="component" value="Chromosome 1"/>
</dbReference>
<dbReference type="GO" id="GO:0006900">
    <property type="term" value="P:vesicle budding from membrane"/>
    <property type="evidence" value="ECO:0007669"/>
    <property type="project" value="TreeGrafter"/>
</dbReference>
<dbReference type="Pfam" id="PF25880">
    <property type="entry name" value="WHD_CHMP7_1st"/>
    <property type="match status" value="1"/>
</dbReference>
<dbReference type="GO" id="GO:0009898">
    <property type="term" value="C:cytoplasmic side of plasma membrane"/>
    <property type="evidence" value="ECO:0007669"/>
    <property type="project" value="TreeGrafter"/>
</dbReference>
<dbReference type="PANTHER" id="PTHR22761">
    <property type="entry name" value="CHARGED MULTIVESICULAR BODY PROTEIN"/>
    <property type="match status" value="1"/>
</dbReference>
<keyword evidence="3" id="KW-1185">Reference proteome</keyword>
<reference evidence="2" key="1">
    <citation type="submission" date="2020-06" db="EMBL/GenBank/DDBJ databases">
        <title>WGS assembly of Ceratodon purpureus strain R40.</title>
        <authorList>
            <person name="Carey S.B."/>
            <person name="Jenkins J."/>
            <person name="Shu S."/>
            <person name="Lovell J.T."/>
            <person name="Sreedasyam A."/>
            <person name="Maumus F."/>
            <person name="Tiley G.P."/>
            <person name="Fernandez-Pozo N."/>
            <person name="Barry K."/>
            <person name="Chen C."/>
            <person name="Wang M."/>
            <person name="Lipzen A."/>
            <person name="Daum C."/>
            <person name="Saski C.A."/>
            <person name="Payton A.C."/>
            <person name="Mcbreen J.C."/>
            <person name="Conrad R.E."/>
            <person name="Kollar L.M."/>
            <person name="Olsson S."/>
            <person name="Huttunen S."/>
            <person name="Landis J.B."/>
            <person name="Wickett N.J."/>
            <person name="Johnson M.G."/>
            <person name="Rensing S.A."/>
            <person name="Grimwood J."/>
            <person name="Schmutz J."/>
            <person name="Mcdaniel S.F."/>
        </authorList>
    </citation>
    <scope>NUCLEOTIDE SEQUENCE</scope>
    <source>
        <strain evidence="2">R40</strain>
    </source>
</reference>
<dbReference type="GO" id="GO:0032511">
    <property type="term" value="P:late endosome to vacuole transport via multivesicular body sorting pathway"/>
    <property type="evidence" value="ECO:0007669"/>
    <property type="project" value="TreeGrafter"/>
</dbReference>
<dbReference type="GO" id="GO:0005771">
    <property type="term" value="C:multivesicular body"/>
    <property type="evidence" value="ECO:0007669"/>
    <property type="project" value="TreeGrafter"/>
</dbReference>
<feature type="region of interest" description="Disordered" evidence="1">
    <location>
        <begin position="395"/>
        <end position="443"/>
    </location>
</feature>
<evidence type="ECO:0008006" key="4">
    <source>
        <dbReference type="Google" id="ProtNLM"/>
    </source>
</evidence>
<gene>
    <name evidence="2" type="ORF">KC19_1G323400</name>
</gene>
<sequence>MAGGERESPLAAFLRAEVPDWDDEVVSRARYKGFTGQRADWENRLQFWKELVVKCARQLGMVVIEPSKVQHQWFLREGITPLGISTVLSEMRKSGELQTREELMRPQATLTQYTGSVFRQVFTWVGSQVRGTSAGAQPSSELPDMLIVTPLLQERSSLVIKALSEAEWRHVCVVTMTRFRELCGSTETADVLIAVLINQGRACLLKLDGKENIEGVKVALKDEPIPAVTEIDNQVLQLYWTLERLHQQVNILDVRVTSARAATMLALKSGDKKVALRQARRLKVLTTSKGKCETFIDRIDEVLTSVADAESTRKVADALKVGVQAMKDNHVTLAEVQTCLEEVDDAVSEQRETQTTLAEAPLITGADDMDLEEEFLLLEAELDNDTVTEINDLPEAAHRDRLPAHEKSAQLDASGTSLSKPERSVEGSTKAEKYQKEEESADSLERAFAKLELELA</sequence>
<accession>A0A8T0JFB8</accession>
<dbReference type="PANTHER" id="PTHR22761:SF7">
    <property type="entry name" value="SNF7 FAMILY PROTEIN"/>
    <property type="match status" value="1"/>
</dbReference>
<feature type="compositionally biased region" description="Basic and acidic residues" evidence="1">
    <location>
        <begin position="395"/>
        <end position="409"/>
    </location>
</feature>
<dbReference type="Pfam" id="PF03357">
    <property type="entry name" value="Snf7"/>
    <property type="match status" value="1"/>
</dbReference>
<feature type="compositionally biased region" description="Basic and acidic residues" evidence="1">
    <location>
        <begin position="420"/>
        <end position="443"/>
    </location>
</feature>
<dbReference type="EMBL" id="CM026421">
    <property type="protein sequence ID" value="KAG0593361.1"/>
    <property type="molecule type" value="Genomic_DNA"/>
</dbReference>
<evidence type="ECO:0000313" key="3">
    <source>
        <dbReference type="Proteomes" id="UP000822688"/>
    </source>
</evidence>
<dbReference type="InterPro" id="IPR005024">
    <property type="entry name" value="Snf7_fam"/>
</dbReference>
<protein>
    <recommendedName>
        <fullName evidence="4">Charged multivesicular body protein 7</fullName>
    </recommendedName>
</protein>
<evidence type="ECO:0000313" key="2">
    <source>
        <dbReference type="EMBL" id="KAG0593361.1"/>
    </source>
</evidence>
<comment type="caution">
    <text evidence="2">The sequence shown here is derived from an EMBL/GenBank/DDBJ whole genome shotgun (WGS) entry which is preliminary data.</text>
</comment>